<proteinExistence type="predicted"/>
<evidence type="ECO:0000313" key="1">
    <source>
        <dbReference type="EMBL" id="GAJ30818.1"/>
    </source>
</evidence>
<dbReference type="Proteomes" id="UP000019760">
    <property type="component" value="Unassembled WGS sequence"/>
</dbReference>
<protein>
    <submittedName>
        <fullName evidence="1">Uncharacterized protein</fullName>
    </submittedName>
</protein>
<keyword evidence="2" id="KW-1185">Reference proteome</keyword>
<dbReference type="RefSeq" id="WP_042062925.1">
    <property type="nucleotide sequence ID" value="NZ_BAND01000458.1"/>
</dbReference>
<dbReference type="AlphaFoldDB" id="A0A023D9M2"/>
<comment type="caution">
    <text evidence="1">The sequence shown here is derived from an EMBL/GenBank/DDBJ whole genome shotgun (WGS) entry which is preliminary data.</text>
</comment>
<gene>
    <name evidence="1" type="ORF">Amme_591_002</name>
</gene>
<evidence type="ECO:0000313" key="2">
    <source>
        <dbReference type="Proteomes" id="UP000019760"/>
    </source>
</evidence>
<accession>A0A023D9M2</accession>
<reference evidence="1 2" key="2">
    <citation type="journal article" date="2014" name="FEMS Microbiol. Lett.">
        <title>Draft genomic DNA sequence of the facultatively methylotrophic bacterium Acidomonas methanolica type strain MB58.</title>
        <authorList>
            <person name="Higashiura N."/>
            <person name="Hadano H."/>
            <person name="Hirakawa H."/>
            <person name="Matsutani M."/>
            <person name="Takabe S."/>
            <person name="Matsushita K."/>
            <person name="Azuma Y."/>
        </authorList>
    </citation>
    <scope>NUCLEOTIDE SEQUENCE [LARGE SCALE GENOMIC DNA]</scope>
    <source>
        <strain evidence="1 2">MB58</strain>
    </source>
</reference>
<dbReference type="OrthoDB" id="7271194at2"/>
<dbReference type="EMBL" id="BAND01000458">
    <property type="protein sequence ID" value="GAJ30818.1"/>
    <property type="molecule type" value="Genomic_DNA"/>
</dbReference>
<name>A0A023D9M2_ACIMT</name>
<reference evidence="2" key="1">
    <citation type="journal article" date="2014" name="FEMS Microbiol. Lett.">
        <title>Draft Genomic DNA Sequence of the Facultatively Methylotrophic Bacterium Acidomonas methanolica type strain MB58.</title>
        <authorList>
            <person name="Higashiura N."/>
            <person name="Hadano H."/>
            <person name="Hirakawa H."/>
            <person name="Matsutani M."/>
            <person name="Takabe S."/>
            <person name="Matsushita K."/>
            <person name="Azuma Y."/>
        </authorList>
    </citation>
    <scope>NUCLEOTIDE SEQUENCE [LARGE SCALE GENOMIC DNA]</scope>
    <source>
        <strain evidence="2">MB58</strain>
    </source>
</reference>
<sequence>MQLATIQQRVEAGYAAAVARLGSVGTQYRPVSALTPLAEVHATPMMAFDSPAAFGFSAPADWGAPMRHALMDSTDVLAGDVLVSGADTYFVARVEPLRPPLCVLCDRVVSVAGAAGSAAQVVAGCPVSIIMRAHGEHMNTGMPGSLRPGEFLMIMPGLPGVVLTPYMVVTTDLGTSYTVVAVEVSPFGLRCTIATQQV</sequence>
<organism evidence="1 2">
    <name type="scientific">Acidomonas methanolica NBRC 104435</name>
    <dbReference type="NCBI Taxonomy" id="1231351"/>
    <lineage>
        <taxon>Bacteria</taxon>
        <taxon>Pseudomonadati</taxon>
        <taxon>Pseudomonadota</taxon>
        <taxon>Alphaproteobacteria</taxon>
        <taxon>Acetobacterales</taxon>
        <taxon>Acetobacteraceae</taxon>
        <taxon>Acidomonas</taxon>
    </lineage>
</organism>